<dbReference type="InterPro" id="IPR025875">
    <property type="entry name" value="Leu-rich_rpt_4"/>
</dbReference>
<gene>
    <name evidence="3" type="ORF">EG68_04442</name>
</gene>
<dbReference type="PANTHER" id="PTHR46652:SF3">
    <property type="entry name" value="LEUCINE-RICH REPEAT-CONTAINING PROTEIN 9"/>
    <property type="match status" value="1"/>
</dbReference>
<dbReference type="SUPFAM" id="SSF52058">
    <property type="entry name" value="L domain-like"/>
    <property type="match status" value="1"/>
</dbReference>
<sequence>MKRYTQNSMSKEEIVATAKYGNIRLITELCLQQQLLDILPSLSEFVSLEHLDVSCNKLKRLDFISSCTTITTLLVYDNELEHLNDIERLFNLSTLHAQYNRIPEVDKCFTKLTNITDLRLDANRITQVPEDAFVRCTRLTNLDLSYNLLESVEFIAYIPNLAYLSLSHNHIRSIDPLAKCPKLLDADVSDNLLMDHSLNSEGYRVIQRLNLSNNSITEMNDVEPVITLISLNLCNNKLTKLPNLHSTFPKLETLELWGNQLEDTEHLLNNLTKCENLREVSFDESMSKPDAGDSDNFSNRLITQMPQLVRVNGKEVRKIDAPKSSGVAQTYARQRQVYDLIEKQLSSLTQITSPMIASVNKSYDIIQELLTKVDEDMRQRSELALVEAQNPTSPGIQTKLNEALDFASSATNKSS</sequence>
<dbReference type="PROSITE" id="PS51450">
    <property type="entry name" value="LRR"/>
    <property type="match status" value="4"/>
</dbReference>
<name>A0A8S9YV50_9TREM</name>
<reference evidence="3" key="1">
    <citation type="submission" date="2019-07" db="EMBL/GenBank/DDBJ databases">
        <title>Annotation for the trematode Paragonimus miyazaki's.</title>
        <authorList>
            <person name="Choi Y.-J."/>
        </authorList>
    </citation>
    <scope>NUCLEOTIDE SEQUENCE</scope>
    <source>
        <strain evidence="3">Japan</strain>
    </source>
</reference>
<dbReference type="OrthoDB" id="1574204at2759"/>
<comment type="caution">
    <text evidence="3">The sequence shown here is derived from an EMBL/GenBank/DDBJ whole genome shotgun (WGS) entry which is preliminary data.</text>
</comment>
<evidence type="ECO:0008006" key="5">
    <source>
        <dbReference type="Google" id="ProtNLM"/>
    </source>
</evidence>
<keyword evidence="1" id="KW-0433">Leucine-rich repeat</keyword>
<dbReference type="SMART" id="SM00369">
    <property type="entry name" value="LRR_TYP"/>
    <property type="match status" value="5"/>
</dbReference>
<evidence type="ECO:0000313" key="4">
    <source>
        <dbReference type="Proteomes" id="UP000822476"/>
    </source>
</evidence>
<dbReference type="Pfam" id="PF12799">
    <property type="entry name" value="LRR_4"/>
    <property type="match status" value="1"/>
</dbReference>
<proteinExistence type="predicted"/>
<dbReference type="SMART" id="SM00365">
    <property type="entry name" value="LRR_SD22"/>
    <property type="match status" value="5"/>
</dbReference>
<evidence type="ECO:0000313" key="3">
    <source>
        <dbReference type="EMBL" id="KAF7258484.1"/>
    </source>
</evidence>
<dbReference type="Proteomes" id="UP000822476">
    <property type="component" value="Unassembled WGS sequence"/>
</dbReference>
<dbReference type="InterPro" id="IPR032675">
    <property type="entry name" value="LRR_dom_sf"/>
</dbReference>
<protein>
    <recommendedName>
        <fullName evidence="5">Protein phosphatase 1 regulatory subunit 7</fullName>
    </recommendedName>
</protein>
<keyword evidence="2" id="KW-0677">Repeat</keyword>
<evidence type="ECO:0000256" key="2">
    <source>
        <dbReference type="ARBA" id="ARBA00022737"/>
    </source>
</evidence>
<evidence type="ECO:0000256" key="1">
    <source>
        <dbReference type="ARBA" id="ARBA00022614"/>
    </source>
</evidence>
<dbReference type="InterPro" id="IPR050836">
    <property type="entry name" value="SDS22/Internalin_LRR"/>
</dbReference>
<dbReference type="AlphaFoldDB" id="A0A8S9YV50"/>
<organism evidence="3 4">
    <name type="scientific">Paragonimus skrjabini miyazakii</name>
    <dbReference type="NCBI Taxonomy" id="59628"/>
    <lineage>
        <taxon>Eukaryota</taxon>
        <taxon>Metazoa</taxon>
        <taxon>Spiralia</taxon>
        <taxon>Lophotrochozoa</taxon>
        <taxon>Platyhelminthes</taxon>
        <taxon>Trematoda</taxon>
        <taxon>Digenea</taxon>
        <taxon>Plagiorchiida</taxon>
        <taxon>Troglotremata</taxon>
        <taxon>Troglotrematidae</taxon>
        <taxon>Paragonimus</taxon>
    </lineage>
</organism>
<keyword evidence="4" id="KW-1185">Reference proteome</keyword>
<accession>A0A8S9YV50</accession>
<dbReference type="Pfam" id="PF13855">
    <property type="entry name" value="LRR_8"/>
    <property type="match status" value="1"/>
</dbReference>
<dbReference type="InterPro" id="IPR003591">
    <property type="entry name" value="Leu-rich_rpt_typical-subtyp"/>
</dbReference>
<dbReference type="EMBL" id="JTDE01001698">
    <property type="protein sequence ID" value="KAF7258484.1"/>
    <property type="molecule type" value="Genomic_DNA"/>
</dbReference>
<dbReference type="Gene3D" id="3.80.10.10">
    <property type="entry name" value="Ribonuclease Inhibitor"/>
    <property type="match status" value="2"/>
</dbReference>
<dbReference type="PANTHER" id="PTHR46652">
    <property type="entry name" value="LEUCINE-RICH REPEAT AND IQ DOMAIN-CONTAINING PROTEIN 1-RELATED"/>
    <property type="match status" value="1"/>
</dbReference>
<dbReference type="InterPro" id="IPR001611">
    <property type="entry name" value="Leu-rich_rpt"/>
</dbReference>